<organism evidence="1 2">
    <name type="scientific">Tetrahymena thermophila (strain SB210)</name>
    <dbReference type="NCBI Taxonomy" id="312017"/>
    <lineage>
        <taxon>Eukaryota</taxon>
        <taxon>Sar</taxon>
        <taxon>Alveolata</taxon>
        <taxon>Ciliophora</taxon>
        <taxon>Intramacronucleata</taxon>
        <taxon>Oligohymenophorea</taxon>
        <taxon>Hymenostomatida</taxon>
        <taxon>Tetrahymenina</taxon>
        <taxon>Tetrahymenidae</taxon>
        <taxon>Tetrahymena</taxon>
    </lineage>
</organism>
<sequence length="202" mass="24535">MTNILLIYILTIENKDLKIEYIEVRGVIQEFLDYLQENSQIFSCRDIGTMFDFLQFFIQNNEEEFQGDNNQFQEIKQLVKQIMMKQLKREDQSIKTYQYPHIASINEYVLSVQSQDKNRENLLEQISKNDILSQISFIWILKYQKFGQIFGIQEEEELIFYIEQFIRYSQCQVEITLLNYFLIQIIRVFQQTKQQQQNQVIY</sequence>
<dbReference type="EMBL" id="GG662719">
    <property type="protein sequence ID" value="EWS74800.1"/>
    <property type="molecule type" value="Genomic_DNA"/>
</dbReference>
<protein>
    <submittedName>
        <fullName evidence="1">Uncharacterized protein</fullName>
    </submittedName>
</protein>
<accession>W7X620</accession>
<proteinExistence type="predicted"/>
<evidence type="ECO:0000313" key="1">
    <source>
        <dbReference type="EMBL" id="EWS74800.1"/>
    </source>
</evidence>
<dbReference type="InParanoid" id="W7X620"/>
<name>W7X620_TETTS</name>
<dbReference type="KEGG" id="tet:TTHERM_000405389"/>
<keyword evidence="2" id="KW-1185">Reference proteome</keyword>
<gene>
    <name evidence="1" type="ORF">TTHERM_000405389</name>
</gene>
<evidence type="ECO:0000313" key="2">
    <source>
        <dbReference type="Proteomes" id="UP000009168"/>
    </source>
</evidence>
<dbReference type="Proteomes" id="UP000009168">
    <property type="component" value="Unassembled WGS sequence"/>
</dbReference>
<dbReference type="GeneID" id="24438781"/>
<reference evidence="2" key="1">
    <citation type="journal article" date="2006" name="PLoS Biol.">
        <title>Macronuclear genome sequence of the ciliate Tetrahymena thermophila, a model eukaryote.</title>
        <authorList>
            <person name="Eisen J.A."/>
            <person name="Coyne R.S."/>
            <person name="Wu M."/>
            <person name="Wu D."/>
            <person name="Thiagarajan M."/>
            <person name="Wortman J.R."/>
            <person name="Badger J.H."/>
            <person name="Ren Q."/>
            <person name="Amedeo P."/>
            <person name="Jones K.M."/>
            <person name="Tallon L.J."/>
            <person name="Delcher A.L."/>
            <person name="Salzberg S.L."/>
            <person name="Silva J.C."/>
            <person name="Haas B.J."/>
            <person name="Majoros W.H."/>
            <person name="Farzad M."/>
            <person name="Carlton J.M."/>
            <person name="Smith R.K. Jr."/>
            <person name="Garg J."/>
            <person name="Pearlman R.E."/>
            <person name="Karrer K.M."/>
            <person name="Sun L."/>
            <person name="Manning G."/>
            <person name="Elde N.C."/>
            <person name="Turkewitz A.P."/>
            <person name="Asai D.J."/>
            <person name="Wilkes D.E."/>
            <person name="Wang Y."/>
            <person name="Cai H."/>
            <person name="Collins K."/>
            <person name="Stewart B.A."/>
            <person name="Lee S.R."/>
            <person name="Wilamowska K."/>
            <person name="Weinberg Z."/>
            <person name="Ruzzo W.L."/>
            <person name="Wloga D."/>
            <person name="Gaertig J."/>
            <person name="Frankel J."/>
            <person name="Tsao C.-C."/>
            <person name="Gorovsky M.A."/>
            <person name="Keeling P.J."/>
            <person name="Waller R.F."/>
            <person name="Patron N.J."/>
            <person name="Cherry J.M."/>
            <person name="Stover N.A."/>
            <person name="Krieger C.J."/>
            <person name="del Toro C."/>
            <person name="Ryder H.F."/>
            <person name="Williamson S.C."/>
            <person name="Barbeau R.A."/>
            <person name="Hamilton E.P."/>
            <person name="Orias E."/>
        </authorList>
    </citation>
    <scope>NUCLEOTIDE SEQUENCE [LARGE SCALE GENOMIC DNA]</scope>
    <source>
        <strain evidence="2">SB210</strain>
    </source>
</reference>
<dbReference type="AlphaFoldDB" id="W7X620"/>
<dbReference type="RefSeq" id="XP_012652693.1">
    <property type="nucleotide sequence ID" value="XM_012797239.1"/>
</dbReference>